<gene>
    <name evidence="2" type="ORF">SMTD_LOCUS22707</name>
</gene>
<keyword evidence="3" id="KW-1185">Reference proteome</keyword>
<proteinExistence type="predicted"/>
<sequence>MRRVERLVFQIYDWDRRCRRQQDTSLPIYLLQNPQSTTTTASTNASSTFSSSSSSTDIARVTNSPRLPLGTPSVSQTFWLKDNLFDLLNTTESQSSWFENQGYQNTLALAGAPFGYYSILNPDRNQGWCSVIYLSYYID</sequence>
<feature type="region of interest" description="Disordered" evidence="1">
    <location>
        <begin position="37"/>
        <end position="57"/>
    </location>
</feature>
<dbReference type="Proteomes" id="UP000269396">
    <property type="component" value="Unassembled WGS sequence"/>
</dbReference>
<dbReference type="AlphaFoldDB" id="A0A3P8GZZ1"/>
<reference evidence="2 3" key="1">
    <citation type="submission" date="2018-11" db="EMBL/GenBank/DDBJ databases">
        <authorList>
            <consortium name="Pathogen Informatics"/>
        </authorList>
    </citation>
    <scope>NUCLEOTIDE SEQUENCE [LARGE SCALE GENOMIC DNA]</scope>
    <source>
        <strain>Denwood</strain>
        <strain evidence="3">Zambia</strain>
    </source>
</reference>
<evidence type="ECO:0000256" key="1">
    <source>
        <dbReference type="SAM" id="MobiDB-lite"/>
    </source>
</evidence>
<evidence type="ECO:0000313" key="3">
    <source>
        <dbReference type="Proteomes" id="UP000269396"/>
    </source>
</evidence>
<name>A0A3P8GZZ1_9TREM</name>
<feature type="compositionally biased region" description="Low complexity" evidence="1">
    <location>
        <begin position="37"/>
        <end position="56"/>
    </location>
</feature>
<dbReference type="EMBL" id="UZAL01053502">
    <property type="protein sequence ID" value="VDP88181.1"/>
    <property type="molecule type" value="Genomic_DNA"/>
</dbReference>
<protein>
    <submittedName>
        <fullName evidence="2">Uncharacterized protein</fullName>
    </submittedName>
</protein>
<organism evidence="2 3">
    <name type="scientific">Schistosoma mattheei</name>
    <dbReference type="NCBI Taxonomy" id="31246"/>
    <lineage>
        <taxon>Eukaryota</taxon>
        <taxon>Metazoa</taxon>
        <taxon>Spiralia</taxon>
        <taxon>Lophotrochozoa</taxon>
        <taxon>Platyhelminthes</taxon>
        <taxon>Trematoda</taxon>
        <taxon>Digenea</taxon>
        <taxon>Strigeidida</taxon>
        <taxon>Schistosomatoidea</taxon>
        <taxon>Schistosomatidae</taxon>
        <taxon>Schistosoma</taxon>
    </lineage>
</organism>
<accession>A0A3P8GZZ1</accession>
<evidence type="ECO:0000313" key="2">
    <source>
        <dbReference type="EMBL" id="VDP88181.1"/>
    </source>
</evidence>